<protein>
    <recommendedName>
        <fullName evidence="9">G-protein coupled receptors family 1 profile domain-containing protein</fullName>
    </recommendedName>
</protein>
<keyword evidence="8" id="KW-1185">Reference proteome</keyword>
<dbReference type="PANTHER" id="PTHR31357">
    <property type="entry name" value="SERPENTINE RECEPTOR CLASS ALPHA-10"/>
    <property type="match status" value="1"/>
</dbReference>
<dbReference type="GO" id="GO:0004984">
    <property type="term" value="F:olfactory receptor activity"/>
    <property type="evidence" value="ECO:0007669"/>
    <property type="project" value="TreeGrafter"/>
</dbReference>
<dbReference type="Pfam" id="PF10292">
    <property type="entry name" value="7TM_GPCR_Srab"/>
    <property type="match status" value="2"/>
</dbReference>
<sequence length="659" mass="77122">MNCSEDAELITHPLFYLASIICILSSILAYVFVIFLFKTYALKLFWHLNFRILFFLNIAISFQLSTVVLINFFNYFFKLLTEDNICDVLVRVNDCFIIRFLFLFSFISITLNHTAMIIERFWATRKLANYENSNGMFGTVLAILTITIGTIMIYFVMLPDDGEELMPTCFSFSATKMGNYLYIMYRVQFVVQCFVFLFHRWLTYMNSEKKFRNTQEYLTQRFQRSENLAVLQQTNPLVLTSACFIGSYIIVASLVRILQDYITKNQYILINFYIFIIPHMPFVMMLGALHMLRKANIKKKESVEKNIQIEIKHLRTFTNNFYKWDSIYDNRHGIKHPSSRKWGLVRNVVSILLGVTLFSCIILACATVYSSGIFMLNMFVKSNTCQMFLETRDCSFVRSSFLFAFCVLTTSHFSLLVERMIATYRLSQYEKQGHLLGIFLSVLSVSVRKILQSYSSVFKILISGYIIHIVLQPEDPSELITSCMTFSASKSVGANIYRMLTFQFFVDLALFLIHAYLWKLNISNRKYSTTLNLSGKFQQGQNIKILRQTSSLILTSSATIGIYIFIISIFRMFKDYLPDNWYELIAANLFIMPYLPFILTLTMYFSLRRDLKERSAHHQNSLFTQNNFNKNYFKTTSDSWDMEYHEMRKRGSSLPVLTI</sequence>
<feature type="transmembrane region" description="Helical" evidence="6">
    <location>
        <begin position="180"/>
        <end position="202"/>
    </location>
</feature>
<name>A0A9P1NA22_9PELO</name>
<evidence type="ECO:0000256" key="2">
    <source>
        <dbReference type="ARBA" id="ARBA00006860"/>
    </source>
</evidence>
<dbReference type="PRINTS" id="PR00699">
    <property type="entry name" value="TMPROTEINSRB"/>
</dbReference>
<feature type="transmembrane region" description="Helical" evidence="6">
    <location>
        <begin position="552"/>
        <end position="573"/>
    </location>
</feature>
<feature type="transmembrane region" description="Helical" evidence="6">
    <location>
        <begin position="400"/>
        <end position="421"/>
    </location>
</feature>
<dbReference type="EMBL" id="CANHGI010000006">
    <property type="protein sequence ID" value="CAI5455245.1"/>
    <property type="molecule type" value="Genomic_DNA"/>
</dbReference>
<evidence type="ECO:0000313" key="8">
    <source>
        <dbReference type="Proteomes" id="UP001152747"/>
    </source>
</evidence>
<organism evidence="7 8">
    <name type="scientific">Caenorhabditis angaria</name>
    <dbReference type="NCBI Taxonomy" id="860376"/>
    <lineage>
        <taxon>Eukaryota</taxon>
        <taxon>Metazoa</taxon>
        <taxon>Ecdysozoa</taxon>
        <taxon>Nematoda</taxon>
        <taxon>Chromadorea</taxon>
        <taxon>Rhabditida</taxon>
        <taxon>Rhabditina</taxon>
        <taxon>Rhabditomorpha</taxon>
        <taxon>Rhabditoidea</taxon>
        <taxon>Rhabditidae</taxon>
        <taxon>Peloderinae</taxon>
        <taxon>Caenorhabditis</taxon>
    </lineage>
</organism>
<dbReference type="InterPro" id="IPR019408">
    <property type="entry name" value="7TM_GPCR_serpentine_rcpt_Srab"/>
</dbReference>
<evidence type="ECO:0000256" key="1">
    <source>
        <dbReference type="ARBA" id="ARBA00004141"/>
    </source>
</evidence>
<dbReference type="AlphaFoldDB" id="A0A9P1NA22"/>
<feature type="transmembrane region" description="Helical" evidence="6">
    <location>
        <begin position="14"/>
        <end position="40"/>
    </location>
</feature>
<proteinExistence type="inferred from homology"/>
<keyword evidence="3 6" id="KW-0812">Transmembrane</keyword>
<comment type="subcellular location">
    <subcellularLocation>
        <location evidence="1">Membrane</location>
        <topology evidence="1">Multi-pass membrane protein</topology>
    </subcellularLocation>
</comment>
<feature type="transmembrane region" description="Helical" evidence="6">
    <location>
        <begin position="96"/>
        <end position="115"/>
    </location>
</feature>
<dbReference type="OrthoDB" id="5870698at2759"/>
<comment type="caution">
    <text evidence="7">The sequence shown here is derived from an EMBL/GenBank/DDBJ whole genome shotgun (WGS) entry which is preliminary data.</text>
</comment>
<evidence type="ECO:0008006" key="9">
    <source>
        <dbReference type="Google" id="ProtNLM"/>
    </source>
</evidence>
<feature type="transmembrane region" description="Helical" evidence="6">
    <location>
        <begin position="585"/>
        <end position="607"/>
    </location>
</feature>
<feature type="transmembrane region" description="Helical" evidence="6">
    <location>
        <begin position="237"/>
        <end position="258"/>
    </location>
</feature>
<evidence type="ECO:0000256" key="4">
    <source>
        <dbReference type="ARBA" id="ARBA00022989"/>
    </source>
</evidence>
<dbReference type="Proteomes" id="UP001152747">
    <property type="component" value="Unassembled WGS sequence"/>
</dbReference>
<feature type="transmembrane region" description="Helical" evidence="6">
    <location>
        <begin position="496"/>
        <end position="518"/>
    </location>
</feature>
<accession>A0A9P1NA22</accession>
<dbReference type="InterPro" id="IPR002184">
    <property type="entry name" value="7TM_GPCR_serpentine_rcpt_Srb"/>
</dbReference>
<keyword evidence="5 6" id="KW-0472">Membrane</keyword>
<gene>
    <name evidence="7" type="ORF">CAMP_LOCUS17882</name>
</gene>
<feature type="transmembrane region" description="Helical" evidence="6">
    <location>
        <begin position="270"/>
        <end position="292"/>
    </location>
</feature>
<evidence type="ECO:0000256" key="3">
    <source>
        <dbReference type="ARBA" id="ARBA00022692"/>
    </source>
</evidence>
<comment type="similarity">
    <text evidence="2">Belongs to the nematode receptor-like protein srb family.</text>
</comment>
<evidence type="ECO:0000256" key="5">
    <source>
        <dbReference type="ARBA" id="ARBA00023136"/>
    </source>
</evidence>
<dbReference type="InterPro" id="IPR051080">
    <property type="entry name" value="Nematode_rcpt-like_serp_alpha"/>
</dbReference>
<keyword evidence="4 6" id="KW-1133">Transmembrane helix</keyword>
<reference evidence="7" key="1">
    <citation type="submission" date="2022-11" db="EMBL/GenBank/DDBJ databases">
        <authorList>
            <person name="Kikuchi T."/>
        </authorList>
    </citation>
    <scope>NUCLEOTIDE SEQUENCE</scope>
    <source>
        <strain evidence="7">PS1010</strain>
    </source>
</reference>
<feature type="transmembrane region" description="Helical" evidence="6">
    <location>
        <begin position="52"/>
        <end position="76"/>
    </location>
</feature>
<evidence type="ECO:0000256" key="6">
    <source>
        <dbReference type="SAM" id="Phobius"/>
    </source>
</evidence>
<dbReference type="GO" id="GO:0016020">
    <property type="term" value="C:membrane"/>
    <property type="evidence" value="ECO:0007669"/>
    <property type="project" value="UniProtKB-SubCell"/>
</dbReference>
<evidence type="ECO:0000313" key="7">
    <source>
        <dbReference type="EMBL" id="CAI5455245.1"/>
    </source>
</evidence>
<feature type="transmembrane region" description="Helical" evidence="6">
    <location>
        <begin position="348"/>
        <end position="380"/>
    </location>
</feature>
<dbReference type="PANTHER" id="PTHR31357:SF16">
    <property type="entry name" value="G_PROTEIN_RECEP_F1_2 DOMAIN-CONTAINING PROTEIN-RELATED"/>
    <property type="match status" value="1"/>
</dbReference>
<feature type="transmembrane region" description="Helical" evidence="6">
    <location>
        <begin position="136"/>
        <end position="157"/>
    </location>
</feature>